<keyword evidence="6" id="KW-1185">Reference proteome</keyword>
<evidence type="ECO:0000313" key="5">
    <source>
        <dbReference type="EMBL" id="NCD70741.1"/>
    </source>
</evidence>
<dbReference type="RefSeq" id="WP_166586695.1">
    <property type="nucleotide sequence ID" value="NZ_WWEO01000043.1"/>
</dbReference>
<proteinExistence type="predicted"/>
<dbReference type="InterPro" id="IPR001296">
    <property type="entry name" value="Glyco_trans_1"/>
</dbReference>
<dbReference type="Pfam" id="PF00534">
    <property type="entry name" value="Glycos_transf_1"/>
    <property type="match status" value="1"/>
</dbReference>
<dbReference type="AlphaFoldDB" id="A0A965ZJC0"/>
<dbReference type="EMBL" id="WWEO01000043">
    <property type="protein sequence ID" value="NCD70741.1"/>
    <property type="molecule type" value="Genomic_DNA"/>
</dbReference>
<organism evidence="5 6">
    <name type="scientific">Mucilaginibacter agri</name>
    <dbReference type="NCBI Taxonomy" id="2695265"/>
    <lineage>
        <taxon>Bacteria</taxon>
        <taxon>Pseudomonadati</taxon>
        <taxon>Bacteroidota</taxon>
        <taxon>Sphingobacteriia</taxon>
        <taxon>Sphingobacteriales</taxon>
        <taxon>Sphingobacteriaceae</taxon>
        <taxon>Mucilaginibacter</taxon>
    </lineage>
</organism>
<dbReference type="Proteomes" id="UP000638732">
    <property type="component" value="Unassembled WGS sequence"/>
</dbReference>
<evidence type="ECO:0000259" key="3">
    <source>
        <dbReference type="Pfam" id="PF00534"/>
    </source>
</evidence>
<dbReference type="InterPro" id="IPR028098">
    <property type="entry name" value="Glyco_trans_4-like_N"/>
</dbReference>
<gene>
    <name evidence="5" type="ORF">GSY63_15345</name>
</gene>
<evidence type="ECO:0000256" key="2">
    <source>
        <dbReference type="ARBA" id="ARBA00022679"/>
    </source>
</evidence>
<evidence type="ECO:0000313" key="6">
    <source>
        <dbReference type="Proteomes" id="UP000638732"/>
    </source>
</evidence>
<dbReference type="GO" id="GO:0016757">
    <property type="term" value="F:glycosyltransferase activity"/>
    <property type="evidence" value="ECO:0007669"/>
    <property type="project" value="UniProtKB-KW"/>
</dbReference>
<comment type="caution">
    <text evidence="5">The sequence shown here is derived from an EMBL/GenBank/DDBJ whole genome shotgun (WGS) entry which is preliminary data.</text>
</comment>
<dbReference type="PANTHER" id="PTHR12526">
    <property type="entry name" value="GLYCOSYLTRANSFERASE"/>
    <property type="match status" value="1"/>
</dbReference>
<reference evidence="5" key="1">
    <citation type="submission" date="2020-01" db="EMBL/GenBank/DDBJ databases">
        <authorList>
            <person name="Seo Y.L."/>
        </authorList>
    </citation>
    <scope>NUCLEOTIDE SEQUENCE</scope>
    <source>
        <strain evidence="5">R11</strain>
    </source>
</reference>
<keyword evidence="1" id="KW-0328">Glycosyltransferase</keyword>
<name>A0A965ZJC0_9SPHI</name>
<dbReference type="SUPFAM" id="SSF53756">
    <property type="entry name" value="UDP-Glycosyltransferase/glycogen phosphorylase"/>
    <property type="match status" value="1"/>
</dbReference>
<protein>
    <submittedName>
        <fullName evidence="5">Glycosyltransferase</fullName>
    </submittedName>
</protein>
<dbReference type="CDD" id="cd03820">
    <property type="entry name" value="GT4_AmsD-like"/>
    <property type="match status" value="1"/>
</dbReference>
<dbReference type="PANTHER" id="PTHR12526:SF629">
    <property type="entry name" value="TEICHURONIC ACID BIOSYNTHESIS GLYCOSYLTRANSFERASE TUAH-RELATED"/>
    <property type="match status" value="1"/>
</dbReference>
<reference evidence="5" key="2">
    <citation type="submission" date="2020-10" db="EMBL/GenBank/DDBJ databases">
        <title>Mucilaginibacter sp. nov., isolated from soil.</title>
        <authorList>
            <person name="Jeon C.O."/>
        </authorList>
    </citation>
    <scope>NUCLEOTIDE SEQUENCE</scope>
    <source>
        <strain evidence="5">R11</strain>
    </source>
</reference>
<feature type="domain" description="Glycosyl transferase family 1" evidence="3">
    <location>
        <begin position="182"/>
        <end position="336"/>
    </location>
</feature>
<accession>A0A965ZJC0</accession>
<evidence type="ECO:0000259" key="4">
    <source>
        <dbReference type="Pfam" id="PF13439"/>
    </source>
</evidence>
<feature type="domain" description="Glycosyltransferase subfamily 4-like N-terminal" evidence="4">
    <location>
        <begin position="14"/>
        <end position="170"/>
    </location>
</feature>
<sequence length="360" mass="41001">MKILILLGDITKRGGTERTTCVLSSILATLNYEVFIISFSSSNEDTPFYSFGDEIYIKHLNLPSIPIKITKKPRWYLSAYKNLQKQVSLLSPQLIISTGHNFNTILPFVKSKQKIRIIGCEHWDFSNLPRSTRFLMKLSYKYLDALVVLTDAAREKVKGLNKNTVVIPNALPFLSDRISALDSKRILLVGRLSQEKGYERLVPIAKHLKIKYPDWHIDIFGEGELETYLTGLFKENEVDDYITINSPIKNIENEYLKSSIYLMVSHNEAMPMVILEAKSCGVPIIAYYCEGTGALIKEEKDGFIIQNKNQNGIVEKLSLLIQNEKLRAEIGANARRNALEYSTENIGKKWKAVIDSFQSR</sequence>
<evidence type="ECO:0000256" key="1">
    <source>
        <dbReference type="ARBA" id="ARBA00022676"/>
    </source>
</evidence>
<dbReference type="Pfam" id="PF13439">
    <property type="entry name" value="Glyco_transf_4"/>
    <property type="match status" value="1"/>
</dbReference>
<dbReference type="Gene3D" id="3.40.50.2000">
    <property type="entry name" value="Glycogen Phosphorylase B"/>
    <property type="match status" value="2"/>
</dbReference>
<keyword evidence="2" id="KW-0808">Transferase</keyword>